<dbReference type="Proteomes" id="UP000054805">
    <property type="component" value="Unassembled WGS sequence"/>
</dbReference>
<comment type="caution">
    <text evidence="2">The sequence shown here is derived from an EMBL/GenBank/DDBJ whole genome shotgun (WGS) entry which is preliminary data.</text>
</comment>
<dbReference type="AlphaFoldDB" id="A0A0V1IFW5"/>
<evidence type="ECO:0000313" key="3">
    <source>
        <dbReference type="Proteomes" id="UP000054805"/>
    </source>
</evidence>
<gene>
    <name evidence="2" type="ORF">T4B_1705</name>
</gene>
<keyword evidence="3" id="KW-1185">Reference proteome</keyword>
<evidence type="ECO:0000313" key="2">
    <source>
        <dbReference type="EMBL" id="KRZ21677.1"/>
    </source>
</evidence>
<reference evidence="2 3" key="1">
    <citation type="submission" date="2015-01" db="EMBL/GenBank/DDBJ databases">
        <title>Evolution of Trichinella species and genotypes.</title>
        <authorList>
            <person name="Korhonen P.K."/>
            <person name="Edoardo P."/>
            <person name="Giuseppe L.R."/>
            <person name="Gasser R.B."/>
        </authorList>
    </citation>
    <scope>NUCLEOTIDE SEQUENCE [LARGE SCALE GENOMIC DNA]</scope>
    <source>
        <strain evidence="2">ISS588</strain>
    </source>
</reference>
<accession>A0A0V1IFW5</accession>
<feature type="chain" id="PRO_5006879911" description="Secreted protein" evidence="1">
    <location>
        <begin position="23"/>
        <end position="168"/>
    </location>
</feature>
<evidence type="ECO:0000256" key="1">
    <source>
        <dbReference type="SAM" id="SignalP"/>
    </source>
</evidence>
<keyword evidence="1" id="KW-0732">Signal</keyword>
<evidence type="ECO:0008006" key="4">
    <source>
        <dbReference type="Google" id="ProtNLM"/>
    </source>
</evidence>
<proteinExistence type="predicted"/>
<dbReference type="EMBL" id="JYDS01000197">
    <property type="protein sequence ID" value="KRZ21677.1"/>
    <property type="molecule type" value="Genomic_DNA"/>
</dbReference>
<sequence length="168" mass="18781">MFFCLFAIFSSSLTIFLPLSTSVVNVVDLSPWRQSVKHLDISVCPRRVDAWALERPSYSLTVTTPSACCSIDARACHAVRTFRYVQNPIIFIHLNNYSMTTNVCMHAPALIAKKTNHFPICLLDDRQPAGGILFFFLSSFGLLLHRSKIANSQCVATNLSKKLLTVEV</sequence>
<protein>
    <recommendedName>
        <fullName evidence="4">Secreted protein</fullName>
    </recommendedName>
</protein>
<feature type="signal peptide" evidence="1">
    <location>
        <begin position="1"/>
        <end position="22"/>
    </location>
</feature>
<name>A0A0V1IFW5_TRIPS</name>
<organism evidence="2 3">
    <name type="scientific">Trichinella pseudospiralis</name>
    <name type="common">Parasitic roundworm</name>
    <dbReference type="NCBI Taxonomy" id="6337"/>
    <lineage>
        <taxon>Eukaryota</taxon>
        <taxon>Metazoa</taxon>
        <taxon>Ecdysozoa</taxon>
        <taxon>Nematoda</taxon>
        <taxon>Enoplea</taxon>
        <taxon>Dorylaimia</taxon>
        <taxon>Trichinellida</taxon>
        <taxon>Trichinellidae</taxon>
        <taxon>Trichinella</taxon>
    </lineage>
</organism>